<evidence type="ECO:0000259" key="4">
    <source>
        <dbReference type="SMART" id="SM00822"/>
    </source>
</evidence>
<reference evidence="5 6" key="1">
    <citation type="submission" date="2016-10" db="EMBL/GenBank/DDBJ databases">
        <authorList>
            <person name="de Groot N.N."/>
        </authorList>
    </citation>
    <scope>NUCLEOTIDE SEQUENCE [LARGE SCALE GENOMIC DNA]</scope>
    <source>
        <strain evidence="5 6">DSM 43941</strain>
    </source>
</reference>
<dbReference type="OrthoDB" id="9797538at2"/>
<evidence type="ECO:0000313" key="5">
    <source>
        <dbReference type="EMBL" id="SDT80713.1"/>
    </source>
</evidence>
<dbReference type="PROSITE" id="PS00061">
    <property type="entry name" value="ADH_SHORT"/>
    <property type="match status" value="1"/>
</dbReference>
<keyword evidence="2" id="KW-0560">Oxidoreductase</keyword>
<dbReference type="InterPro" id="IPR057326">
    <property type="entry name" value="KR_dom"/>
</dbReference>
<feature type="domain" description="Ketoreductase" evidence="4">
    <location>
        <begin position="10"/>
        <end position="194"/>
    </location>
</feature>
<dbReference type="STRING" id="113562.SAMN04489716_9325"/>
<dbReference type="SMART" id="SM00822">
    <property type="entry name" value="PKS_KR"/>
    <property type="match status" value="1"/>
</dbReference>
<dbReference type="InterPro" id="IPR036291">
    <property type="entry name" value="NAD(P)-bd_dom_sf"/>
</dbReference>
<dbReference type="InterPro" id="IPR020904">
    <property type="entry name" value="Sc_DH/Rdtase_CS"/>
</dbReference>
<dbReference type="CDD" id="cd05233">
    <property type="entry name" value="SDR_c"/>
    <property type="match status" value="1"/>
</dbReference>
<dbReference type="GO" id="GO:0016491">
    <property type="term" value="F:oxidoreductase activity"/>
    <property type="evidence" value="ECO:0007669"/>
    <property type="project" value="UniProtKB-KW"/>
</dbReference>
<dbReference type="Gene3D" id="3.40.50.720">
    <property type="entry name" value="NAD(P)-binding Rossmann-like Domain"/>
    <property type="match status" value="1"/>
</dbReference>
<accession>A0A1H2DDA0</accession>
<dbReference type="PANTHER" id="PTHR44196">
    <property type="entry name" value="DEHYDROGENASE/REDUCTASE SDR FAMILY MEMBER 7B"/>
    <property type="match status" value="1"/>
</dbReference>
<gene>
    <name evidence="5" type="ORF">SAMN04489716_9325</name>
</gene>
<dbReference type="GO" id="GO:0016020">
    <property type="term" value="C:membrane"/>
    <property type="evidence" value="ECO:0007669"/>
    <property type="project" value="TreeGrafter"/>
</dbReference>
<dbReference type="RefSeq" id="WP_092555879.1">
    <property type="nucleotide sequence ID" value="NZ_BOMJ01000106.1"/>
</dbReference>
<dbReference type="PIRSF" id="PIRSF000126">
    <property type="entry name" value="11-beta-HSD1"/>
    <property type="match status" value="1"/>
</dbReference>
<organism evidence="5 6">
    <name type="scientific">Actinoplanes derwentensis</name>
    <dbReference type="NCBI Taxonomy" id="113562"/>
    <lineage>
        <taxon>Bacteria</taxon>
        <taxon>Bacillati</taxon>
        <taxon>Actinomycetota</taxon>
        <taxon>Actinomycetes</taxon>
        <taxon>Micromonosporales</taxon>
        <taxon>Micromonosporaceae</taxon>
        <taxon>Actinoplanes</taxon>
    </lineage>
</organism>
<dbReference type="Pfam" id="PF00106">
    <property type="entry name" value="adh_short"/>
    <property type="match status" value="1"/>
</dbReference>
<name>A0A1H2DDA0_9ACTN</name>
<evidence type="ECO:0000256" key="3">
    <source>
        <dbReference type="RuleBase" id="RU000363"/>
    </source>
</evidence>
<dbReference type="PANTHER" id="PTHR44196:SF2">
    <property type="entry name" value="SHORT-CHAIN DEHYDROGENASE-RELATED"/>
    <property type="match status" value="1"/>
</dbReference>
<evidence type="ECO:0000256" key="2">
    <source>
        <dbReference type="ARBA" id="ARBA00023002"/>
    </source>
</evidence>
<keyword evidence="6" id="KW-1185">Reference proteome</keyword>
<evidence type="ECO:0000256" key="1">
    <source>
        <dbReference type="ARBA" id="ARBA00006484"/>
    </source>
</evidence>
<comment type="similarity">
    <text evidence="1 3">Belongs to the short-chain dehydrogenases/reductases (SDR) family.</text>
</comment>
<dbReference type="AlphaFoldDB" id="A0A1H2DDA0"/>
<dbReference type="PRINTS" id="PR00080">
    <property type="entry name" value="SDRFAMILY"/>
</dbReference>
<sequence>MALPPARRDGTAIVTGASSGIGEAVAHALARDGYGVTLVARDVDRLTKTAGELREYGVNAVVLAADLADRESRAALPDRIGELGLVTDILVNNAGYSTRGPIAECDPGAELAMIEVDALAVADLCARFVPGMVARGRGAVLNVGSTTAFQPVPGQAAYAAAKSFVFSYTRTLAAELAGTGVTATLLCPGPVDTGFAEAAGLDREEALRALPRPMWLSAEAVAEEGVKALGRGDVLSIPGRPNQAAAVVSTLATKRLITDLQAQDAVR</sequence>
<dbReference type="SUPFAM" id="SSF51735">
    <property type="entry name" value="NAD(P)-binding Rossmann-fold domains"/>
    <property type="match status" value="1"/>
</dbReference>
<evidence type="ECO:0000313" key="6">
    <source>
        <dbReference type="Proteomes" id="UP000198688"/>
    </source>
</evidence>
<dbReference type="EMBL" id="LT629758">
    <property type="protein sequence ID" value="SDT80713.1"/>
    <property type="molecule type" value="Genomic_DNA"/>
</dbReference>
<dbReference type="PRINTS" id="PR00081">
    <property type="entry name" value="GDHRDH"/>
</dbReference>
<dbReference type="InterPro" id="IPR002347">
    <property type="entry name" value="SDR_fam"/>
</dbReference>
<proteinExistence type="inferred from homology"/>
<dbReference type="Proteomes" id="UP000198688">
    <property type="component" value="Chromosome I"/>
</dbReference>
<protein>
    <recommendedName>
        <fullName evidence="4">Ketoreductase domain-containing protein</fullName>
    </recommendedName>
</protein>